<dbReference type="Gene3D" id="1.10.10.10">
    <property type="entry name" value="Winged helix-like DNA-binding domain superfamily/Winged helix DNA-binding domain"/>
    <property type="match status" value="1"/>
</dbReference>
<dbReference type="InterPro" id="IPR036388">
    <property type="entry name" value="WH-like_DNA-bd_sf"/>
</dbReference>
<keyword evidence="2" id="KW-0805">Transcription regulation</keyword>
<evidence type="ECO:0000313" key="8">
    <source>
        <dbReference type="EMBL" id="MFD1938402.1"/>
    </source>
</evidence>
<name>A0ABW4T8S4_9ACTN</name>
<dbReference type="InterPro" id="IPR051677">
    <property type="entry name" value="AfsR-DnrI-RedD_regulator"/>
</dbReference>
<evidence type="ECO:0000256" key="2">
    <source>
        <dbReference type="ARBA" id="ARBA00023015"/>
    </source>
</evidence>
<evidence type="ECO:0000256" key="6">
    <source>
        <dbReference type="SAM" id="MobiDB-lite"/>
    </source>
</evidence>
<dbReference type="CDD" id="cd15831">
    <property type="entry name" value="BTAD"/>
    <property type="match status" value="1"/>
</dbReference>
<dbReference type="PANTHER" id="PTHR35807">
    <property type="entry name" value="TRANSCRIPTIONAL REGULATOR REDD-RELATED"/>
    <property type="match status" value="1"/>
</dbReference>
<dbReference type="SMART" id="SM01043">
    <property type="entry name" value="BTAD"/>
    <property type="match status" value="1"/>
</dbReference>
<evidence type="ECO:0000256" key="4">
    <source>
        <dbReference type="ARBA" id="ARBA00023163"/>
    </source>
</evidence>
<accession>A0ABW4T8S4</accession>
<keyword evidence="3 5" id="KW-0238">DNA-binding</keyword>
<gene>
    <name evidence="8" type="ORF">ACFSKW_43710</name>
</gene>
<comment type="caution">
    <text evidence="8">The sequence shown here is derived from an EMBL/GenBank/DDBJ whole genome shotgun (WGS) entry which is preliminary data.</text>
</comment>
<organism evidence="8 9">
    <name type="scientific">Nonomuraea mangrovi</name>
    <dbReference type="NCBI Taxonomy" id="2316207"/>
    <lineage>
        <taxon>Bacteria</taxon>
        <taxon>Bacillati</taxon>
        <taxon>Actinomycetota</taxon>
        <taxon>Actinomycetes</taxon>
        <taxon>Streptosporangiales</taxon>
        <taxon>Streptosporangiaceae</taxon>
        <taxon>Nonomuraea</taxon>
    </lineage>
</organism>
<dbReference type="InterPro" id="IPR011990">
    <property type="entry name" value="TPR-like_helical_dom_sf"/>
</dbReference>
<dbReference type="InterPro" id="IPR005158">
    <property type="entry name" value="BTAD"/>
</dbReference>
<dbReference type="Pfam" id="PF00486">
    <property type="entry name" value="Trans_reg_C"/>
    <property type="match status" value="1"/>
</dbReference>
<protein>
    <submittedName>
        <fullName evidence="8">BTAD domain-containing putative transcriptional regulator</fullName>
    </submittedName>
</protein>
<dbReference type="Pfam" id="PF03704">
    <property type="entry name" value="BTAD"/>
    <property type="match status" value="1"/>
</dbReference>
<keyword evidence="9" id="KW-1185">Reference proteome</keyword>
<proteinExistence type="inferred from homology"/>
<feature type="region of interest" description="Disordered" evidence="6">
    <location>
        <begin position="251"/>
        <end position="272"/>
    </location>
</feature>
<keyword evidence="4" id="KW-0804">Transcription</keyword>
<dbReference type="PANTHER" id="PTHR35807:SF1">
    <property type="entry name" value="TRANSCRIPTIONAL REGULATOR REDD"/>
    <property type="match status" value="1"/>
</dbReference>
<dbReference type="SMART" id="SM00862">
    <property type="entry name" value="Trans_reg_C"/>
    <property type="match status" value="1"/>
</dbReference>
<reference evidence="9" key="1">
    <citation type="journal article" date="2019" name="Int. J. Syst. Evol. Microbiol.">
        <title>The Global Catalogue of Microorganisms (GCM) 10K type strain sequencing project: providing services to taxonomists for standard genome sequencing and annotation.</title>
        <authorList>
            <consortium name="The Broad Institute Genomics Platform"/>
            <consortium name="The Broad Institute Genome Sequencing Center for Infectious Disease"/>
            <person name="Wu L."/>
            <person name="Ma J."/>
        </authorList>
    </citation>
    <scope>NUCLEOTIDE SEQUENCE [LARGE SCALE GENOMIC DNA]</scope>
    <source>
        <strain evidence="9">ICMP 6774ER</strain>
    </source>
</reference>
<evidence type="ECO:0000313" key="9">
    <source>
        <dbReference type="Proteomes" id="UP001597368"/>
    </source>
</evidence>
<evidence type="ECO:0000256" key="3">
    <source>
        <dbReference type="ARBA" id="ARBA00023125"/>
    </source>
</evidence>
<dbReference type="InterPro" id="IPR001867">
    <property type="entry name" value="OmpR/PhoB-type_DNA-bd"/>
</dbReference>
<dbReference type="PROSITE" id="PS51755">
    <property type="entry name" value="OMPR_PHOB"/>
    <property type="match status" value="1"/>
</dbReference>
<dbReference type="Gene3D" id="1.25.40.10">
    <property type="entry name" value="Tetratricopeptide repeat domain"/>
    <property type="match status" value="2"/>
</dbReference>
<comment type="similarity">
    <text evidence="1">Belongs to the AfsR/DnrI/RedD regulatory family.</text>
</comment>
<dbReference type="SUPFAM" id="SSF46894">
    <property type="entry name" value="C-terminal effector domain of the bipartite response regulators"/>
    <property type="match status" value="1"/>
</dbReference>
<dbReference type="EMBL" id="JBHUFV010000068">
    <property type="protein sequence ID" value="MFD1938402.1"/>
    <property type="molecule type" value="Genomic_DNA"/>
</dbReference>
<dbReference type="Proteomes" id="UP001597368">
    <property type="component" value="Unassembled WGS sequence"/>
</dbReference>
<sequence>MTVRFHVLGQVEVTVNGEVLDLGHRQRELLAFMLLHANETVDIGRLVEVSFPDPVPDSARRQVQNTVGRLRRALAAAGCPEVIRTRQGGYLLELDTYGLDLLEYGRHVEAGRKAAAEGQEHAAVIHLRRGLALWRGPLLAGIDGAGLDVEANAIESERRAVLEECLELELQLGRHQELVSELAVLTEKHPLCERLWGLRMLALYRCGAKADALAVYQAARTTFVKELGLEPGRRLRSLEQAILTEDASIDLGDAPRWPRPRQLPPDVPGLTGGSGPAGGSIALATEGLDPAALRLLAALSLADGRDVPGWTVLAMGGSPDLADGLVGSRLLQASGHLRYRVHDPVRAHAREAAGAYDLRPEVTRMLCGWLSLVRRAHRAVHGGDFAVLHGTATPWDPPGTEIVDTDPLSWYEIERPNLVAAVRQAAGLGLDELCWDLAVSAVSLFQTRGHYDDWAETHRVALVATRAAGNTRGSAALLTGIGLLEAYRHRYERADAAVEEALTLFERCGDRHGRALARSVAAFTAGMRGRYGEDR</sequence>
<evidence type="ECO:0000256" key="1">
    <source>
        <dbReference type="ARBA" id="ARBA00005820"/>
    </source>
</evidence>
<dbReference type="SUPFAM" id="SSF48452">
    <property type="entry name" value="TPR-like"/>
    <property type="match status" value="1"/>
</dbReference>
<dbReference type="RefSeq" id="WP_379580386.1">
    <property type="nucleotide sequence ID" value="NZ_JBHUFV010000068.1"/>
</dbReference>
<dbReference type="InterPro" id="IPR016032">
    <property type="entry name" value="Sig_transdc_resp-reg_C-effctor"/>
</dbReference>
<evidence type="ECO:0000259" key="7">
    <source>
        <dbReference type="PROSITE" id="PS51755"/>
    </source>
</evidence>
<feature type="DNA-binding region" description="OmpR/PhoB-type" evidence="5">
    <location>
        <begin position="1"/>
        <end position="94"/>
    </location>
</feature>
<evidence type="ECO:0000256" key="5">
    <source>
        <dbReference type="PROSITE-ProRule" id="PRU01091"/>
    </source>
</evidence>
<feature type="domain" description="OmpR/PhoB-type" evidence="7">
    <location>
        <begin position="1"/>
        <end position="94"/>
    </location>
</feature>